<dbReference type="RefSeq" id="WP_085077763.1">
    <property type="nucleotide sequence ID" value="NZ_JACKRZ010000014.1"/>
</dbReference>
<dbReference type="Gene3D" id="3.30.450.40">
    <property type="match status" value="1"/>
</dbReference>
<feature type="domain" description="ANTAR" evidence="5">
    <location>
        <begin position="163"/>
        <end position="224"/>
    </location>
</feature>
<dbReference type="EMBL" id="LQPJ01000087">
    <property type="protein sequence ID" value="ORW26193.1"/>
    <property type="molecule type" value="Genomic_DNA"/>
</dbReference>
<dbReference type="SUPFAM" id="SSF55781">
    <property type="entry name" value="GAF domain-like"/>
    <property type="match status" value="1"/>
</dbReference>
<dbReference type="GO" id="GO:0003723">
    <property type="term" value="F:RNA binding"/>
    <property type="evidence" value="ECO:0007669"/>
    <property type="project" value="InterPro"/>
</dbReference>
<keyword evidence="7" id="KW-1185">Reference proteome</keyword>
<sequence>MPGGNSTIVAQLAGLVADLGRHATETTVGLHELADSGARHVPGCQYAGITLAHKDKKVTTAAATHRYPMVLDSIQNQLAEGPCLAAAWEHCMMRVDDLKVDRRWPRYQQCALEQTPIRSILSYELLVDGAAMAALSFYADAPRAFGDESLELGGIFATHVALAWSVMRRQDQFSSALATRDTIGQAKGVVMERFNLDADEAFELLTRLSQQSNIKVIDIARALIESEHPLKQRPRA</sequence>
<evidence type="ECO:0000256" key="4">
    <source>
        <dbReference type="ARBA" id="ARBA00023163"/>
    </source>
</evidence>
<dbReference type="PIRSF" id="PIRSF036625">
    <property type="entry name" value="GAF_ANTAR"/>
    <property type="match status" value="1"/>
</dbReference>
<comment type="caution">
    <text evidence="6">The sequence shown here is derived from an EMBL/GenBank/DDBJ whole genome shotgun (WGS) entry which is preliminary data.</text>
</comment>
<evidence type="ECO:0000256" key="1">
    <source>
        <dbReference type="ARBA" id="ARBA00022679"/>
    </source>
</evidence>
<reference evidence="6 7" key="1">
    <citation type="submission" date="2016-01" db="EMBL/GenBank/DDBJ databases">
        <title>The new phylogeny of the genus Mycobacterium.</title>
        <authorList>
            <person name="Tarcisio F."/>
            <person name="Conor M."/>
            <person name="Antonella G."/>
            <person name="Elisabetta G."/>
            <person name="Giulia F.S."/>
            <person name="Sara T."/>
            <person name="Anna F."/>
            <person name="Clotilde B."/>
            <person name="Roberto B."/>
            <person name="Veronica D.S."/>
            <person name="Fabio R."/>
            <person name="Monica P."/>
            <person name="Olivier J."/>
            <person name="Enrico T."/>
            <person name="Nicola S."/>
        </authorList>
    </citation>
    <scope>NUCLEOTIDE SEQUENCE [LARGE SCALE GENOMIC DNA]</scope>
    <source>
        <strain evidence="6 7">DSM 44572</strain>
    </source>
</reference>
<keyword evidence="2" id="KW-0418">Kinase</keyword>
<dbReference type="Pfam" id="PF03861">
    <property type="entry name" value="ANTAR"/>
    <property type="match status" value="1"/>
</dbReference>
<proteinExistence type="predicted"/>
<dbReference type="InterPro" id="IPR005561">
    <property type="entry name" value="ANTAR"/>
</dbReference>
<dbReference type="AlphaFoldDB" id="A0A1X1ZS56"/>
<dbReference type="PROSITE" id="PS50921">
    <property type="entry name" value="ANTAR"/>
    <property type="match status" value="1"/>
</dbReference>
<name>A0A1X1ZS56_9MYCO</name>
<evidence type="ECO:0000313" key="6">
    <source>
        <dbReference type="EMBL" id="ORW26193.1"/>
    </source>
</evidence>
<dbReference type="InterPro" id="IPR011006">
    <property type="entry name" value="CheY-like_superfamily"/>
</dbReference>
<dbReference type="InterPro" id="IPR029016">
    <property type="entry name" value="GAF-like_dom_sf"/>
</dbReference>
<dbReference type="InterPro" id="IPR003018">
    <property type="entry name" value="GAF"/>
</dbReference>
<dbReference type="Gene3D" id="1.10.10.10">
    <property type="entry name" value="Winged helix-like DNA-binding domain superfamily/Winged helix DNA-binding domain"/>
    <property type="match status" value="1"/>
</dbReference>
<keyword evidence="3" id="KW-0805">Transcription regulation</keyword>
<keyword evidence="1" id="KW-0808">Transferase</keyword>
<dbReference type="SUPFAM" id="SSF52172">
    <property type="entry name" value="CheY-like"/>
    <property type="match status" value="1"/>
</dbReference>
<organism evidence="6 7">
    <name type="scientific">Mycobacterium palustre</name>
    <dbReference type="NCBI Taxonomy" id="153971"/>
    <lineage>
        <taxon>Bacteria</taxon>
        <taxon>Bacillati</taxon>
        <taxon>Actinomycetota</taxon>
        <taxon>Actinomycetes</taxon>
        <taxon>Mycobacteriales</taxon>
        <taxon>Mycobacteriaceae</taxon>
        <taxon>Mycobacterium</taxon>
        <taxon>Mycobacterium simiae complex</taxon>
    </lineage>
</organism>
<gene>
    <name evidence="6" type="ORF">AWC19_04870</name>
</gene>
<keyword evidence="4" id="KW-0804">Transcription</keyword>
<dbReference type="OrthoDB" id="4629915at2"/>
<dbReference type="STRING" id="153971.AWC19_04870"/>
<evidence type="ECO:0000259" key="5">
    <source>
        <dbReference type="PROSITE" id="PS50921"/>
    </source>
</evidence>
<dbReference type="Proteomes" id="UP000193529">
    <property type="component" value="Unassembled WGS sequence"/>
</dbReference>
<dbReference type="InterPro" id="IPR036388">
    <property type="entry name" value="WH-like_DNA-bd_sf"/>
</dbReference>
<evidence type="ECO:0000313" key="7">
    <source>
        <dbReference type="Proteomes" id="UP000193529"/>
    </source>
</evidence>
<evidence type="ECO:0000256" key="3">
    <source>
        <dbReference type="ARBA" id="ARBA00023015"/>
    </source>
</evidence>
<dbReference type="Pfam" id="PF13185">
    <property type="entry name" value="GAF_2"/>
    <property type="match status" value="1"/>
</dbReference>
<dbReference type="InterPro" id="IPR012074">
    <property type="entry name" value="GAF_ANTAR"/>
</dbReference>
<evidence type="ECO:0000256" key="2">
    <source>
        <dbReference type="ARBA" id="ARBA00022777"/>
    </source>
</evidence>
<protein>
    <submittedName>
        <fullName evidence="6">Response regulator receiver protein</fullName>
    </submittedName>
</protein>
<dbReference type="GO" id="GO:0016301">
    <property type="term" value="F:kinase activity"/>
    <property type="evidence" value="ECO:0007669"/>
    <property type="project" value="UniProtKB-KW"/>
</dbReference>
<dbReference type="SMART" id="SM01012">
    <property type="entry name" value="ANTAR"/>
    <property type="match status" value="1"/>
</dbReference>
<accession>A0A1X1ZS56</accession>